<protein>
    <submittedName>
        <fullName evidence="1">Uncharacterized protein</fullName>
    </submittedName>
</protein>
<dbReference type="AlphaFoldDB" id="A0A7R9EPM7"/>
<sequence>MGKVARTLSNEIYTGDPKMLLFATRTLSSHRSHLVLPPAYKTRLHVLATRSLFSDRSRLVWPPAYKTRLSVLATRSLSSDRSRLATNNSFPTVWIGIAIVHQDFLPSTMSYYPYGLEIYVLVTLMVQGTKIVHSTEIRTSIFPSSAVELNTTSALANYATEWWLVKYYISEGISEKSQISCVWKLIREIEEYET</sequence>
<proteinExistence type="predicted"/>
<evidence type="ECO:0000313" key="1">
    <source>
        <dbReference type="EMBL" id="CAD7438869.1"/>
    </source>
</evidence>
<dbReference type="EMBL" id="OD564542">
    <property type="protein sequence ID" value="CAD7438869.1"/>
    <property type="molecule type" value="Genomic_DNA"/>
</dbReference>
<accession>A0A7R9EPM7</accession>
<organism evidence="1">
    <name type="scientific">Timema bartmani</name>
    <dbReference type="NCBI Taxonomy" id="61472"/>
    <lineage>
        <taxon>Eukaryota</taxon>
        <taxon>Metazoa</taxon>
        <taxon>Ecdysozoa</taxon>
        <taxon>Arthropoda</taxon>
        <taxon>Hexapoda</taxon>
        <taxon>Insecta</taxon>
        <taxon>Pterygota</taxon>
        <taxon>Neoptera</taxon>
        <taxon>Polyneoptera</taxon>
        <taxon>Phasmatodea</taxon>
        <taxon>Timematodea</taxon>
        <taxon>Timematoidea</taxon>
        <taxon>Timematidae</taxon>
        <taxon>Timema</taxon>
    </lineage>
</organism>
<reference evidence="1" key="1">
    <citation type="submission" date="2020-11" db="EMBL/GenBank/DDBJ databases">
        <authorList>
            <person name="Tran Van P."/>
        </authorList>
    </citation>
    <scope>NUCLEOTIDE SEQUENCE</scope>
</reference>
<name>A0A7R9EPM7_9NEOP</name>
<gene>
    <name evidence="1" type="ORF">TBIB3V08_LOCUS1454</name>
</gene>